<dbReference type="PANTHER" id="PTHR45618">
    <property type="entry name" value="MITOCHONDRIAL DICARBOXYLATE CARRIER-RELATED"/>
    <property type="match status" value="1"/>
</dbReference>
<dbReference type="STRING" id="645134.A0A0L0H9E3"/>
<dbReference type="InterPro" id="IPR018108">
    <property type="entry name" value="MCP_transmembrane"/>
</dbReference>
<evidence type="ECO:0000256" key="6">
    <source>
        <dbReference type="ARBA" id="ARBA00022989"/>
    </source>
</evidence>
<dbReference type="GeneID" id="27690337"/>
<dbReference type="OrthoDB" id="77989at2759"/>
<dbReference type="PROSITE" id="PS50920">
    <property type="entry name" value="SOLCAR"/>
    <property type="match status" value="2"/>
</dbReference>
<accession>A0A0L0H9E3</accession>
<dbReference type="InterPro" id="IPR050391">
    <property type="entry name" value="Mito_Metabolite_Transporter"/>
</dbReference>
<protein>
    <recommendedName>
        <fullName evidence="13">Mitochondrial carrier</fullName>
    </recommendedName>
</protein>
<evidence type="ECO:0000256" key="10">
    <source>
        <dbReference type="SAM" id="MobiDB-lite"/>
    </source>
</evidence>
<keyword evidence="5" id="KW-0677">Repeat</keyword>
<dbReference type="SUPFAM" id="SSF103506">
    <property type="entry name" value="Mitochondrial carrier"/>
    <property type="match status" value="1"/>
</dbReference>
<keyword evidence="7 8" id="KW-0472">Membrane</keyword>
<feature type="repeat" description="Solcar" evidence="8">
    <location>
        <begin position="336"/>
        <end position="437"/>
    </location>
</feature>
<evidence type="ECO:0000256" key="5">
    <source>
        <dbReference type="ARBA" id="ARBA00022737"/>
    </source>
</evidence>
<gene>
    <name evidence="11" type="ORF">SPPG_07089</name>
</gene>
<evidence type="ECO:0000256" key="7">
    <source>
        <dbReference type="ARBA" id="ARBA00023136"/>
    </source>
</evidence>
<dbReference type="Pfam" id="PF00153">
    <property type="entry name" value="Mito_carr"/>
    <property type="match status" value="1"/>
</dbReference>
<dbReference type="OMA" id="KTILQVY"/>
<evidence type="ECO:0008006" key="13">
    <source>
        <dbReference type="Google" id="ProtNLM"/>
    </source>
</evidence>
<sequence length="468" mass="51602">MEPMTDRDEIFERFNPYATAAATIQAGDDTGLFVPEWDGNFDEEGHEGYTGKEFVVYAAVQFIAKALANPFEVATILQQVQFLPSDSYLARYGSRSCEIEGDSSDVPDADPVDASEDESDDSVNAYAFHAENGGRSFSSDAKSAETAVADASGYLMKAGHNEDEPTRPPYQLPPLEGSTLATVGEILASNSEGLPSLWKGQIPSWLHETSHSVLQPSIEGNLTEFIREHEPFSITDVDDILPSLATKVASHAVSSFILSPLDLVRTRLVVQTSNPYHRKYKGTLHAFRTIISEEGFVSLYAGRHLIPTLLHQTLKPLFHYSSAFVIENVLNISSEMSPLLYALAELGLKAVELVVMLPLETVRRRLQCQVITRVPGDTFEGCVEQNPIPYTGLVDCAGRIVLEEGGVRTRAKGRRRRKRRKGQPVTWWGSWGVSGLYRGFRMRMVSAVVLMVVNTVADMLDVPEDGMA</sequence>
<dbReference type="GO" id="GO:0016020">
    <property type="term" value="C:membrane"/>
    <property type="evidence" value="ECO:0007669"/>
    <property type="project" value="UniProtKB-SubCell"/>
</dbReference>
<dbReference type="VEuPathDB" id="FungiDB:SPPG_07089"/>
<dbReference type="FunCoup" id="A0A0L0H9E3">
    <property type="interactions" value="27"/>
</dbReference>
<dbReference type="InParanoid" id="A0A0L0H9E3"/>
<dbReference type="RefSeq" id="XP_016605661.1">
    <property type="nucleotide sequence ID" value="XM_016755270.1"/>
</dbReference>
<evidence type="ECO:0000256" key="8">
    <source>
        <dbReference type="PROSITE-ProRule" id="PRU00282"/>
    </source>
</evidence>
<dbReference type="EMBL" id="KQ257463">
    <property type="protein sequence ID" value="KNC97621.1"/>
    <property type="molecule type" value="Genomic_DNA"/>
</dbReference>
<reference evidence="11 12" key="1">
    <citation type="submission" date="2009-08" db="EMBL/GenBank/DDBJ databases">
        <title>The Genome Sequence of Spizellomyces punctatus strain DAOM BR117.</title>
        <authorList>
            <consortium name="The Broad Institute Genome Sequencing Platform"/>
            <person name="Russ C."/>
            <person name="Cuomo C."/>
            <person name="Shea T."/>
            <person name="Young S.K."/>
            <person name="Zeng Q."/>
            <person name="Koehrsen M."/>
            <person name="Haas B."/>
            <person name="Borodovsky M."/>
            <person name="Guigo R."/>
            <person name="Alvarado L."/>
            <person name="Berlin A."/>
            <person name="Bochicchio J."/>
            <person name="Borenstein D."/>
            <person name="Chapman S."/>
            <person name="Chen Z."/>
            <person name="Engels R."/>
            <person name="Freedman E."/>
            <person name="Gellesch M."/>
            <person name="Goldberg J."/>
            <person name="Griggs A."/>
            <person name="Gujja S."/>
            <person name="Heiman D."/>
            <person name="Hepburn T."/>
            <person name="Howarth C."/>
            <person name="Jen D."/>
            <person name="Larson L."/>
            <person name="Lewis B."/>
            <person name="Mehta T."/>
            <person name="Park D."/>
            <person name="Pearson M."/>
            <person name="Roberts A."/>
            <person name="Saif S."/>
            <person name="Shenoy N."/>
            <person name="Sisk P."/>
            <person name="Stolte C."/>
            <person name="Sykes S."/>
            <person name="Thomson T."/>
            <person name="Walk T."/>
            <person name="White J."/>
            <person name="Yandava C."/>
            <person name="Burger G."/>
            <person name="Gray M.W."/>
            <person name="Holland P.W.H."/>
            <person name="King N."/>
            <person name="Lang F.B.F."/>
            <person name="Roger A.J."/>
            <person name="Ruiz-Trillo I."/>
            <person name="Lander E."/>
            <person name="Nusbaum C."/>
        </authorList>
    </citation>
    <scope>NUCLEOTIDE SEQUENCE [LARGE SCALE GENOMIC DNA]</scope>
    <source>
        <strain evidence="11 12">DAOM BR117</strain>
    </source>
</reference>
<feature type="repeat" description="Solcar" evidence="8">
    <location>
        <begin position="238"/>
        <end position="326"/>
    </location>
</feature>
<organism evidence="11 12">
    <name type="scientific">Spizellomyces punctatus (strain DAOM BR117)</name>
    <dbReference type="NCBI Taxonomy" id="645134"/>
    <lineage>
        <taxon>Eukaryota</taxon>
        <taxon>Fungi</taxon>
        <taxon>Fungi incertae sedis</taxon>
        <taxon>Chytridiomycota</taxon>
        <taxon>Chytridiomycota incertae sedis</taxon>
        <taxon>Chytridiomycetes</taxon>
        <taxon>Spizellomycetales</taxon>
        <taxon>Spizellomycetaceae</taxon>
        <taxon>Spizellomyces</taxon>
    </lineage>
</organism>
<dbReference type="InterPro" id="IPR023395">
    <property type="entry name" value="MCP_dom_sf"/>
</dbReference>
<evidence type="ECO:0000256" key="2">
    <source>
        <dbReference type="ARBA" id="ARBA00006375"/>
    </source>
</evidence>
<keyword evidence="6" id="KW-1133">Transmembrane helix</keyword>
<comment type="subcellular location">
    <subcellularLocation>
        <location evidence="1">Membrane</location>
        <topology evidence="1">Multi-pass membrane protein</topology>
    </subcellularLocation>
</comment>
<evidence type="ECO:0000256" key="9">
    <source>
        <dbReference type="RuleBase" id="RU000488"/>
    </source>
</evidence>
<keyword evidence="4 8" id="KW-0812">Transmembrane</keyword>
<evidence type="ECO:0000256" key="4">
    <source>
        <dbReference type="ARBA" id="ARBA00022692"/>
    </source>
</evidence>
<dbReference type="AlphaFoldDB" id="A0A0L0H9E3"/>
<keyword evidence="3 9" id="KW-0813">Transport</keyword>
<evidence type="ECO:0000256" key="1">
    <source>
        <dbReference type="ARBA" id="ARBA00004141"/>
    </source>
</evidence>
<feature type="region of interest" description="Disordered" evidence="10">
    <location>
        <begin position="99"/>
        <end position="121"/>
    </location>
</feature>
<dbReference type="Gene3D" id="1.50.40.10">
    <property type="entry name" value="Mitochondrial carrier domain"/>
    <property type="match status" value="1"/>
</dbReference>
<dbReference type="eggNOG" id="ENOG502QSA3">
    <property type="taxonomic scope" value="Eukaryota"/>
</dbReference>
<keyword evidence="12" id="KW-1185">Reference proteome</keyword>
<evidence type="ECO:0000256" key="3">
    <source>
        <dbReference type="ARBA" id="ARBA00022448"/>
    </source>
</evidence>
<evidence type="ECO:0000313" key="11">
    <source>
        <dbReference type="EMBL" id="KNC97621.1"/>
    </source>
</evidence>
<comment type="similarity">
    <text evidence="2 9">Belongs to the mitochondrial carrier (TC 2.A.29) family.</text>
</comment>
<name>A0A0L0H9E3_SPIPD</name>
<dbReference type="Proteomes" id="UP000053201">
    <property type="component" value="Unassembled WGS sequence"/>
</dbReference>
<evidence type="ECO:0000313" key="12">
    <source>
        <dbReference type="Proteomes" id="UP000053201"/>
    </source>
</evidence>
<proteinExistence type="inferred from homology"/>